<dbReference type="AlphaFoldDB" id="A0A9Q3E9E4"/>
<accession>A0A9Q3E9E4</accession>
<feature type="compositionally biased region" description="Polar residues" evidence="1">
    <location>
        <begin position="1"/>
        <end position="32"/>
    </location>
</feature>
<sequence length="280" mass="30680">MSSSNPHKSCSGSVPDSNSESSIEYVLTQSPMSPKIPLTTPISSSMLVAGLKTDVGDATSQNSRTWSIPNISVTPIPPNPANTQMQVSEGSGSTQEISPKADPQLKFPQDFLLNPHQNPVASQEPFGKSKQLNLNIPSGSQAYLGHEKWVDGGKKMTIMKCYLECSFRGIPGLILHESKSFASWSIKFLTDELYASSTLVHKEKLTGHHHPYASKARTAHSSSSTEIIVDDEDENMSPNYSETNDEPRRENFTAHEEGTQSNSEFTHPQMPLSQSMLEQS</sequence>
<feature type="region of interest" description="Disordered" evidence="1">
    <location>
        <begin position="57"/>
        <end position="99"/>
    </location>
</feature>
<dbReference type="Proteomes" id="UP000765509">
    <property type="component" value="Unassembled WGS sequence"/>
</dbReference>
<protein>
    <submittedName>
        <fullName evidence="2">Uncharacterized protein</fullName>
    </submittedName>
</protein>
<evidence type="ECO:0000256" key="1">
    <source>
        <dbReference type="SAM" id="MobiDB-lite"/>
    </source>
</evidence>
<comment type="caution">
    <text evidence="2">The sequence shown here is derived from an EMBL/GenBank/DDBJ whole genome shotgun (WGS) entry which is preliminary data.</text>
</comment>
<name>A0A9Q3E9E4_9BASI</name>
<feature type="compositionally biased region" description="Basic and acidic residues" evidence="1">
    <location>
        <begin position="245"/>
        <end position="258"/>
    </location>
</feature>
<organism evidence="2 3">
    <name type="scientific">Austropuccinia psidii MF-1</name>
    <dbReference type="NCBI Taxonomy" id="1389203"/>
    <lineage>
        <taxon>Eukaryota</taxon>
        <taxon>Fungi</taxon>
        <taxon>Dikarya</taxon>
        <taxon>Basidiomycota</taxon>
        <taxon>Pucciniomycotina</taxon>
        <taxon>Pucciniomycetes</taxon>
        <taxon>Pucciniales</taxon>
        <taxon>Sphaerophragmiaceae</taxon>
        <taxon>Austropuccinia</taxon>
    </lineage>
</organism>
<gene>
    <name evidence="2" type="ORF">O181_055722</name>
</gene>
<feature type="compositionally biased region" description="Polar residues" evidence="1">
    <location>
        <begin position="58"/>
        <end position="73"/>
    </location>
</feature>
<evidence type="ECO:0000313" key="3">
    <source>
        <dbReference type="Proteomes" id="UP000765509"/>
    </source>
</evidence>
<keyword evidence="3" id="KW-1185">Reference proteome</keyword>
<dbReference type="EMBL" id="AVOT02024993">
    <property type="protein sequence ID" value="MBW0516007.1"/>
    <property type="molecule type" value="Genomic_DNA"/>
</dbReference>
<feature type="compositionally biased region" description="Polar residues" evidence="1">
    <location>
        <begin position="259"/>
        <end position="280"/>
    </location>
</feature>
<feature type="compositionally biased region" description="Polar residues" evidence="1">
    <location>
        <begin position="81"/>
        <end position="97"/>
    </location>
</feature>
<proteinExistence type="predicted"/>
<reference evidence="2" key="1">
    <citation type="submission" date="2021-03" db="EMBL/GenBank/DDBJ databases">
        <title>Draft genome sequence of rust myrtle Austropuccinia psidii MF-1, a brazilian biotype.</title>
        <authorList>
            <person name="Quecine M.C."/>
            <person name="Pachon D.M.R."/>
            <person name="Bonatelli M.L."/>
            <person name="Correr F.H."/>
            <person name="Franceschini L.M."/>
            <person name="Leite T.F."/>
            <person name="Margarido G.R.A."/>
            <person name="Almeida C.A."/>
            <person name="Ferrarezi J.A."/>
            <person name="Labate C.A."/>
        </authorList>
    </citation>
    <scope>NUCLEOTIDE SEQUENCE</scope>
    <source>
        <strain evidence="2">MF-1</strain>
    </source>
</reference>
<evidence type="ECO:0000313" key="2">
    <source>
        <dbReference type="EMBL" id="MBW0516007.1"/>
    </source>
</evidence>
<feature type="region of interest" description="Disordered" evidence="1">
    <location>
        <begin position="210"/>
        <end position="280"/>
    </location>
</feature>
<feature type="region of interest" description="Disordered" evidence="1">
    <location>
        <begin position="1"/>
        <end position="34"/>
    </location>
</feature>